<dbReference type="PANTHER" id="PTHR32026:SF10">
    <property type="entry name" value="METHYLTRANSFERASE-LIKE PROTEIN 24-RELATED"/>
    <property type="match status" value="1"/>
</dbReference>
<evidence type="ECO:0000313" key="3">
    <source>
        <dbReference type="EMBL" id="CAH0107084.1"/>
    </source>
</evidence>
<reference evidence="3" key="1">
    <citation type="submission" date="2021-11" db="EMBL/GenBank/DDBJ databases">
        <authorList>
            <person name="Schell T."/>
        </authorList>
    </citation>
    <scope>NUCLEOTIDE SEQUENCE</scope>
    <source>
        <strain evidence="3">M5</strain>
    </source>
</reference>
<organism evidence="3 4">
    <name type="scientific">Daphnia galeata</name>
    <dbReference type="NCBI Taxonomy" id="27404"/>
    <lineage>
        <taxon>Eukaryota</taxon>
        <taxon>Metazoa</taxon>
        <taxon>Ecdysozoa</taxon>
        <taxon>Arthropoda</taxon>
        <taxon>Crustacea</taxon>
        <taxon>Branchiopoda</taxon>
        <taxon>Diplostraca</taxon>
        <taxon>Cladocera</taxon>
        <taxon>Anomopoda</taxon>
        <taxon>Daphniidae</taxon>
        <taxon>Daphnia</taxon>
    </lineage>
</organism>
<feature type="domain" description="Fucosyltransferase N-terminal" evidence="2">
    <location>
        <begin position="288"/>
        <end position="376"/>
    </location>
</feature>
<dbReference type="AlphaFoldDB" id="A0A8J2RVD0"/>
<name>A0A8J2RVD0_9CRUS</name>
<dbReference type="InterPro" id="IPR025714">
    <property type="entry name" value="Methyltranfer_dom"/>
</dbReference>
<comment type="caution">
    <text evidence="3">The sequence shown here is derived from an EMBL/GenBank/DDBJ whole genome shotgun (WGS) entry which is preliminary data.</text>
</comment>
<dbReference type="EMBL" id="CAKKLH010000255">
    <property type="protein sequence ID" value="CAH0107084.1"/>
    <property type="molecule type" value="Genomic_DNA"/>
</dbReference>
<protein>
    <recommendedName>
        <fullName evidence="5">Methyltransferase domain-containing protein</fullName>
    </recommendedName>
</protein>
<sequence>MDPKLSHSGPHKAAETMSAEEILRYLHWTNSTSCLFAVDFGYWVWNGGGVAAPDGHKAICLDQSISPVYGNCLVYSFGINNQWTFDDAMAQFGCQVYSFDPSMGVGDYDRSKQIHFYSLGLSGRDEAHPTTKWKMKTASSIYQMLAPRHGASTLIDVLKMDIEFYEWDAIPQMLRSGFLADKVKQLAVEIHFNANDTLETFQSRAQILQDLETSETLSHPDKADAGRFVRFSSRPNPWLKRPISILGGEEDYIGLELTCNGKWRDDSSSERVSPINVSDYWRLPPKIKSILFWNAPRRAEMTIFGTGHDTFVQHGCPVSDCEIVNSPHQYPDRPLDSYDAIVFNFNDEFWLPNKMPIFNRRPHQRFIFFHTGTTAVSQTPEHF</sequence>
<evidence type="ECO:0000313" key="4">
    <source>
        <dbReference type="Proteomes" id="UP000789390"/>
    </source>
</evidence>
<dbReference type="InterPro" id="IPR026913">
    <property type="entry name" value="METTL24"/>
</dbReference>
<keyword evidence="4" id="KW-1185">Reference proteome</keyword>
<feature type="domain" description="Methyltransferase" evidence="1">
    <location>
        <begin position="53"/>
        <end position="195"/>
    </location>
</feature>
<dbReference type="Proteomes" id="UP000789390">
    <property type="component" value="Unassembled WGS sequence"/>
</dbReference>
<accession>A0A8J2RVD0</accession>
<evidence type="ECO:0008006" key="5">
    <source>
        <dbReference type="Google" id="ProtNLM"/>
    </source>
</evidence>
<dbReference type="Pfam" id="PF13383">
    <property type="entry name" value="Methyltransf_22"/>
    <property type="match status" value="1"/>
</dbReference>
<evidence type="ECO:0000259" key="1">
    <source>
        <dbReference type="Pfam" id="PF13383"/>
    </source>
</evidence>
<dbReference type="OrthoDB" id="10006218at2759"/>
<evidence type="ECO:0000259" key="2">
    <source>
        <dbReference type="Pfam" id="PF17039"/>
    </source>
</evidence>
<dbReference type="InterPro" id="IPR031481">
    <property type="entry name" value="Glyco_tran_10_N"/>
</dbReference>
<proteinExistence type="predicted"/>
<dbReference type="PANTHER" id="PTHR32026">
    <property type="entry name" value="METHYLTRANSFERASE-LIKE PROTEIN 24"/>
    <property type="match status" value="1"/>
</dbReference>
<dbReference type="Pfam" id="PF17039">
    <property type="entry name" value="Glyco_tran_10_N"/>
    <property type="match status" value="1"/>
</dbReference>
<gene>
    <name evidence="3" type="ORF">DGAL_LOCUS10369</name>
</gene>